<name>A0ABQ9G2E4_9NEOP</name>
<organism evidence="1 2">
    <name type="scientific">Dryococelus australis</name>
    <dbReference type="NCBI Taxonomy" id="614101"/>
    <lineage>
        <taxon>Eukaryota</taxon>
        <taxon>Metazoa</taxon>
        <taxon>Ecdysozoa</taxon>
        <taxon>Arthropoda</taxon>
        <taxon>Hexapoda</taxon>
        <taxon>Insecta</taxon>
        <taxon>Pterygota</taxon>
        <taxon>Neoptera</taxon>
        <taxon>Polyneoptera</taxon>
        <taxon>Phasmatodea</taxon>
        <taxon>Verophasmatodea</taxon>
        <taxon>Anareolatae</taxon>
        <taxon>Phasmatidae</taxon>
        <taxon>Eurycanthinae</taxon>
        <taxon>Dryococelus</taxon>
    </lineage>
</organism>
<protein>
    <submittedName>
        <fullName evidence="1">Uncharacterized protein</fullName>
    </submittedName>
</protein>
<gene>
    <name evidence="1" type="ORF">PR048_032511</name>
</gene>
<comment type="caution">
    <text evidence="1">The sequence shown here is derived from an EMBL/GenBank/DDBJ whole genome shotgun (WGS) entry which is preliminary data.</text>
</comment>
<evidence type="ECO:0000313" key="2">
    <source>
        <dbReference type="Proteomes" id="UP001159363"/>
    </source>
</evidence>
<reference evidence="1 2" key="1">
    <citation type="submission" date="2023-02" db="EMBL/GenBank/DDBJ databases">
        <title>LHISI_Scaffold_Assembly.</title>
        <authorList>
            <person name="Stuart O.P."/>
            <person name="Cleave R."/>
            <person name="Magrath M.J.L."/>
            <person name="Mikheyev A.S."/>
        </authorList>
    </citation>
    <scope>NUCLEOTIDE SEQUENCE [LARGE SCALE GENOMIC DNA]</scope>
    <source>
        <strain evidence="1">Daus_M_001</strain>
        <tissue evidence="1">Leg muscle</tissue>
    </source>
</reference>
<dbReference type="PANTHER" id="PTHR46601:SF1">
    <property type="entry name" value="ADF-H DOMAIN-CONTAINING PROTEIN"/>
    <property type="match status" value="1"/>
</dbReference>
<keyword evidence="2" id="KW-1185">Reference proteome</keyword>
<proteinExistence type="predicted"/>
<dbReference type="PANTHER" id="PTHR46601">
    <property type="entry name" value="ULP_PROTEASE DOMAIN-CONTAINING PROTEIN"/>
    <property type="match status" value="1"/>
</dbReference>
<sequence length="554" mass="62780">MEEELGLIFEWNFFASSHVKSAVDGVGATFKRHVWMAVKCDRNIHIGTARDFHDHTEVLGNETILNNYREGVLPIPQIQASHHFRVYDCNNILVGKTSSYLMTKVAIKVQHDESDFDTSVPVSEVKCCLRYNNVYSDSDSEDNSANPQFTETYIADPRVIQSGARETGDPRENPSTIGIVRHDSHMRKSGSDPEGQIEPDSPWWEVSTLTARPPRPLNRSCEEFYSYVNKYEEKYVSRASGAISGVLIRADVPFGVDGPVPLDRRLPFATAATRLSHVGVRTIRGIHEVTPSPTYPPFLFHQVFPSRKGRVKQCPWSAGFLRDLPSPPAPTFGCCSMLASLHLHRLPETSLTAAFFFSVHSPSRREENVPLQVASVSRHYAKPVNAKVQRIDSSDTSYSDHSRQFDLSVRKQFPVSLRQSDALSKHELGQHPYPLQFGWNMEVNRMTACANYSHIKYIEITSKKGYTYTLLGNRTRNLVLWVDYLLYGIDLKRTVDRRVTCLESCEIGFVWKSWGGGGEKEEMGGMDVFRRVEESKNLIRIVKKIKHSLESHAI</sequence>
<evidence type="ECO:0000313" key="1">
    <source>
        <dbReference type="EMBL" id="KAJ8866650.1"/>
    </source>
</evidence>
<accession>A0ABQ9G2E4</accession>
<dbReference type="EMBL" id="JARBHB010000016">
    <property type="protein sequence ID" value="KAJ8866650.1"/>
    <property type="molecule type" value="Genomic_DNA"/>
</dbReference>
<dbReference type="Proteomes" id="UP001159363">
    <property type="component" value="Chromosome 15"/>
</dbReference>